<keyword evidence="7" id="KW-1185">Reference proteome</keyword>
<keyword evidence="2" id="KW-0184">Conjugation</keyword>
<feature type="region of interest" description="Disordered" evidence="3">
    <location>
        <begin position="266"/>
        <end position="379"/>
    </location>
</feature>
<feature type="region of interest" description="Disordered" evidence="3">
    <location>
        <begin position="630"/>
        <end position="651"/>
    </location>
</feature>
<evidence type="ECO:0000256" key="3">
    <source>
        <dbReference type="SAM" id="MobiDB-lite"/>
    </source>
</evidence>
<evidence type="ECO:0000313" key="6">
    <source>
        <dbReference type="EMBL" id="OBX82790.1"/>
    </source>
</evidence>
<feature type="domain" description="MobA/MobL protein" evidence="4">
    <location>
        <begin position="17"/>
        <end position="233"/>
    </location>
</feature>
<name>A0A1B8QHD4_9GAMM</name>
<protein>
    <submittedName>
        <fullName evidence="6">Uncharacterized protein</fullName>
    </submittedName>
</protein>
<dbReference type="Pfam" id="PF03389">
    <property type="entry name" value="MobA_MobL"/>
    <property type="match status" value="1"/>
</dbReference>
<dbReference type="AlphaFoldDB" id="A0A1B8QHD4"/>
<gene>
    <name evidence="6" type="ORF">A9306_06025</name>
</gene>
<dbReference type="EMBL" id="LZNA01000021">
    <property type="protein sequence ID" value="OBX82790.1"/>
    <property type="molecule type" value="Genomic_DNA"/>
</dbReference>
<dbReference type="Gene3D" id="3.30.930.30">
    <property type="match status" value="1"/>
</dbReference>
<accession>A0A1B8QHD4</accession>
<comment type="caution">
    <text evidence="6">The sequence shown here is derived from an EMBL/GenBank/DDBJ whole genome shotgun (WGS) entry which is preliminary data.</text>
</comment>
<comment type="similarity">
    <text evidence="1">Belongs to the MobA/MobL family.</text>
</comment>
<dbReference type="Proteomes" id="UP000092616">
    <property type="component" value="Unassembled WGS sequence"/>
</dbReference>
<evidence type="ECO:0000259" key="5">
    <source>
        <dbReference type="Pfam" id="PF18790"/>
    </source>
</evidence>
<feature type="region of interest" description="Disordered" evidence="3">
    <location>
        <begin position="410"/>
        <end position="434"/>
    </location>
</feature>
<feature type="domain" description="KfrB" evidence="5">
    <location>
        <begin position="581"/>
        <end position="628"/>
    </location>
</feature>
<proteinExistence type="inferred from homology"/>
<dbReference type="InterPro" id="IPR040782">
    <property type="entry name" value="KfrB"/>
</dbReference>
<evidence type="ECO:0000259" key="4">
    <source>
        <dbReference type="Pfam" id="PF03389"/>
    </source>
</evidence>
<sequence length="651" mass="74238">MAIYHLSTKPISRSSGRSAVASVAYRAGIAITDERLGKTYDYTKRHGVLWTGLATPNDVKIDRNELWNLAEKSENRSNSRTAREIVINIPHELMQGDQGTGKMLAYEFASQLSSKYQVAVDVAVHAPDKQGDNRNFHAHLLLTTRKIEQDRHGKIKLTDKSQLEMSNTQLKQAGLLSNQDELKEIRKAWADLTNEYLAEHGIDERIDHRSHKDRGLDTLPTVKMGWQATELERNGIRTDVGDKNRDIKAYNASIALRDDIQKQLNQSKDKYHDSEQRPLYSTSRPYEATAGRADSLQQERGGVLQESSQYSRRSENHDTEQQPLHSTSQTDRETGARIDSLQQSRGGLLQESIPTSSQSKSRSGATKPREPRLTANEQQARKYHDELWEQQRAERELFKANLDNAQKRTEDAIGPRQDNQDNSARVVPPTPIRPHNERVKLDIAEKTALIREYSEKVQATAKQILDNQLKALREKAKPILDKYNTLKDNKPLLFGKKQWEQDTNKTLEQYNAIKNTHDSMKDKGVTDEHTKQAIDQIAKQEPSYHAQVQQAIKDVKAFEQAKLDKLAREHGADKIAQNGIYYGKIIKINDKGAYQQTNDGIVLHPTYANSKSLTLGKNYDLDYRETEKTGQVYSRESYEVSLPTKSQERHR</sequence>
<feature type="compositionally biased region" description="Polar residues" evidence="3">
    <location>
        <begin position="352"/>
        <end position="364"/>
    </location>
</feature>
<evidence type="ECO:0000313" key="7">
    <source>
        <dbReference type="Proteomes" id="UP000092616"/>
    </source>
</evidence>
<organism evidence="6 7">
    <name type="scientific">Faucicola atlantae</name>
    <dbReference type="NCBI Taxonomy" id="34059"/>
    <lineage>
        <taxon>Bacteria</taxon>
        <taxon>Pseudomonadati</taxon>
        <taxon>Pseudomonadota</taxon>
        <taxon>Gammaproteobacteria</taxon>
        <taxon>Moraxellales</taxon>
        <taxon>Moraxellaceae</taxon>
        <taxon>Faucicola</taxon>
    </lineage>
</organism>
<evidence type="ECO:0000256" key="1">
    <source>
        <dbReference type="ARBA" id="ARBA00010873"/>
    </source>
</evidence>
<feature type="compositionally biased region" description="Basic and acidic residues" evidence="3">
    <location>
        <begin position="266"/>
        <end position="276"/>
    </location>
</feature>
<evidence type="ECO:0000256" key="2">
    <source>
        <dbReference type="ARBA" id="ARBA00022971"/>
    </source>
</evidence>
<dbReference type="Pfam" id="PF18790">
    <property type="entry name" value="KfrB"/>
    <property type="match status" value="1"/>
</dbReference>
<dbReference type="RefSeq" id="WP_067335688.1">
    <property type="nucleotide sequence ID" value="NZ_LZNA01000021.1"/>
</dbReference>
<reference evidence="6 7" key="1">
    <citation type="submission" date="2016-06" db="EMBL/GenBank/DDBJ databases">
        <title>Draft genome of Moraxella atlantae CCUG 59586.</title>
        <authorList>
            <person name="Salva-Serra F."/>
            <person name="Engstrom-Jakobsson H."/>
            <person name="Thorell K."/>
            <person name="Gonzales-Siles L."/>
            <person name="Karlsson R."/>
            <person name="Boulund F."/>
            <person name="Engstrand L."/>
            <person name="Kristiansson E."/>
            <person name="Moore E."/>
        </authorList>
    </citation>
    <scope>NUCLEOTIDE SEQUENCE [LARGE SCALE GENOMIC DNA]</scope>
    <source>
        <strain evidence="6 7">CCUG 59586</strain>
    </source>
</reference>
<dbReference type="InterPro" id="IPR005053">
    <property type="entry name" value="MobA_MobL"/>
</dbReference>
<dbReference type="NCBIfam" id="NF041496">
    <property type="entry name" value="MobQ"/>
    <property type="match status" value="1"/>
</dbReference>